<keyword evidence="4" id="KW-1185">Reference proteome</keyword>
<dbReference type="InterPro" id="IPR018968">
    <property type="entry name" value="Phasin"/>
</dbReference>
<comment type="caution">
    <text evidence="3">The sequence shown here is derived from an EMBL/GenBank/DDBJ whole genome shotgun (WGS) entry which is preliminary data.</text>
</comment>
<dbReference type="EMBL" id="WMBQ01000001">
    <property type="protein sequence ID" value="MTD93601.1"/>
    <property type="molecule type" value="Genomic_DNA"/>
</dbReference>
<feature type="domain" description="Phasin" evidence="2">
    <location>
        <begin position="25"/>
        <end position="120"/>
    </location>
</feature>
<evidence type="ECO:0000256" key="1">
    <source>
        <dbReference type="SAM" id="MobiDB-lite"/>
    </source>
</evidence>
<protein>
    <recommendedName>
        <fullName evidence="2">Phasin domain-containing protein</fullName>
    </recommendedName>
</protein>
<feature type="region of interest" description="Disordered" evidence="1">
    <location>
        <begin position="120"/>
        <end position="139"/>
    </location>
</feature>
<dbReference type="Pfam" id="PF09361">
    <property type="entry name" value="Phasin_2"/>
    <property type="match status" value="1"/>
</dbReference>
<evidence type="ECO:0000313" key="4">
    <source>
        <dbReference type="Proteomes" id="UP000440694"/>
    </source>
</evidence>
<gene>
    <name evidence="3" type="ORF">GIW81_04540</name>
</gene>
<organism evidence="3 4">
    <name type="scientific">Hyphomicrobium album</name>
    <dbReference type="NCBI Taxonomy" id="2665159"/>
    <lineage>
        <taxon>Bacteria</taxon>
        <taxon>Pseudomonadati</taxon>
        <taxon>Pseudomonadota</taxon>
        <taxon>Alphaproteobacteria</taxon>
        <taxon>Hyphomicrobiales</taxon>
        <taxon>Hyphomicrobiaceae</taxon>
        <taxon>Hyphomicrobium</taxon>
    </lineage>
</organism>
<sequence length="139" mass="15364">MEGPMTQSDQRGPMSTQALLRQPILAMQRPTLEAVAEMNGKLYEGIAAMNKEWTSFVNRRLKEDFGIAEQLAACTTTEDMLRTCTGYVRTAWTDYQSGLEQMTRLNSALAQQTLSALQSHMDRAVKQSSETGPQAGDTA</sequence>
<name>A0A6I3KLL0_9HYPH</name>
<accession>A0A6I3KLL0</accession>
<proteinExistence type="predicted"/>
<evidence type="ECO:0000313" key="3">
    <source>
        <dbReference type="EMBL" id="MTD93601.1"/>
    </source>
</evidence>
<dbReference type="AlphaFoldDB" id="A0A6I3KLL0"/>
<evidence type="ECO:0000259" key="2">
    <source>
        <dbReference type="Pfam" id="PF09361"/>
    </source>
</evidence>
<reference evidence="3 4" key="1">
    <citation type="submission" date="2019-11" db="EMBL/GenBank/DDBJ databases">
        <title>Identification of a novel strain.</title>
        <authorList>
            <person name="Xu Q."/>
            <person name="Wang G."/>
        </authorList>
    </citation>
    <scope>NUCLEOTIDE SEQUENCE [LARGE SCALE GENOMIC DNA]</scope>
    <source>
        <strain evidence="4">xq</strain>
    </source>
</reference>
<dbReference type="Proteomes" id="UP000440694">
    <property type="component" value="Unassembled WGS sequence"/>
</dbReference>